<keyword evidence="5" id="KW-0964">Secreted</keyword>
<accession>A0A9W7TI71</accession>
<reference evidence="10" key="1">
    <citation type="submission" date="2021-02" db="EMBL/GenBank/DDBJ databases">
        <title>Comparative genomics reveals that relaxation of natural selection precedes convergent phenotypic evolution of cavefish.</title>
        <authorList>
            <person name="Peng Z."/>
        </authorList>
    </citation>
    <scope>NUCLEOTIDE SEQUENCE</scope>
    <source>
        <tissue evidence="10">Muscle</tissue>
    </source>
</reference>
<dbReference type="FunFam" id="2.60.40.10:FF:001005">
    <property type="entry name" value="Beta-2-microglobulin"/>
    <property type="match status" value="1"/>
</dbReference>
<evidence type="ECO:0000313" key="10">
    <source>
        <dbReference type="EMBL" id="KAI7797369.1"/>
    </source>
</evidence>
<dbReference type="Proteomes" id="UP001059041">
    <property type="component" value="Linkage Group LG17"/>
</dbReference>
<dbReference type="PANTHER" id="PTHR19944">
    <property type="entry name" value="MHC CLASS II-RELATED"/>
    <property type="match status" value="1"/>
</dbReference>
<dbReference type="GO" id="GO:0005576">
    <property type="term" value="C:extracellular region"/>
    <property type="evidence" value="ECO:0007669"/>
    <property type="project" value="UniProtKB-SubCell"/>
</dbReference>
<dbReference type="InterPro" id="IPR013783">
    <property type="entry name" value="Ig-like_fold"/>
</dbReference>
<gene>
    <name evidence="10" type="ORF">IRJ41_000142</name>
</gene>
<dbReference type="SMART" id="SM00407">
    <property type="entry name" value="IGc1"/>
    <property type="match status" value="1"/>
</dbReference>
<keyword evidence="4" id="KW-0490">MHC I</keyword>
<dbReference type="AlphaFoldDB" id="A0A9W7TI71"/>
<dbReference type="Gene3D" id="2.60.40.10">
    <property type="entry name" value="Immunoglobulins"/>
    <property type="match status" value="1"/>
</dbReference>
<evidence type="ECO:0000256" key="7">
    <source>
        <dbReference type="ARBA" id="ARBA00023319"/>
    </source>
</evidence>
<feature type="domain" description="Ig-like" evidence="9">
    <location>
        <begin position="26"/>
        <end position="113"/>
    </location>
</feature>
<keyword evidence="6" id="KW-0391">Immunity</keyword>
<evidence type="ECO:0000256" key="6">
    <source>
        <dbReference type="ARBA" id="ARBA00022859"/>
    </source>
</evidence>
<dbReference type="PROSITE" id="PS50835">
    <property type="entry name" value="IG_LIKE"/>
    <property type="match status" value="1"/>
</dbReference>
<dbReference type="Pfam" id="PF07654">
    <property type="entry name" value="C1-set"/>
    <property type="match status" value="1"/>
</dbReference>
<evidence type="ECO:0000256" key="4">
    <source>
        <dbReference type="ARBA" id="ARBA00022451"/>
    </source>
</evidence>
<feature type="signal peptide" evidence="8">
    <location>
        <begin position="1"/>
        <end position="21"/>
    </location>
</feature>
<dbReference type="SUPFAM" id="SSF48726">
    <property type="entry name" value="Immunoglobulin"/>
    <property type="match status" value="1"/>
</dbReference>
<proteinExistence type="inferred from homology"/>
<comment type="caution">
    <text evidence="10">The sequence shown here is derived from an EMBL/GenBank/DDBJ whole genome shotgun (WGS) entry which is preliminary data.</text>
</comment>
<dbReference type="InterPro" id="IPR007110">
    <property type="entry name" value="Ig-like_dom"/>
</dbReference>
<organism evidence="10 11">
    <name type="scientific">Triplophysa rosa</name>
    <name type="common">Cave loach</name>
    <dbReference type="NCBI Taxonomy" id="992332"/>
    <lineage>
        <taxon>Eukaryota</taxon>
        <taxon>Metazoa</taxon>
        <taxon>Chordata</taxon>
        <taxon>Craniata</taxon>
        <taxon>Vertebrata</taxon>
        <taxon>Euteleostomi</taxon>
        <taxon>Actinopterygii</taxon>
        <taxon>Neopterygii</taxon>
        <taxon>Teleostei</taxon>
        <taxon>Ostariophysi</taxon>
        <taxon>Cypriniformes</taxon>
        <taxon>Nemacheilidae</taxon>
        <taxon>Triplophysa</taxon>
    </lineage>
</organism>
<comment type="subcellular location">
    <subcellularLocation>
        <location evidence="1">Secreted</location>
    </subcellularLocation>
</comment>
<dbReference type="PROSITE" id="PS51257">
    <property type="entry name" value="PROKAR_LIPOPROTEIN"/>
    <property type="match status" value="1"/>
</dbReference>
<dbReference type="EMBL" id="JAFHDT010000017">
    <property type="protein sequence ID" value="KAI7797369.1"/>
    <property type="molecule type" value="Genomic_DNA"/>
</dbReference>
<evidence type="ECO:0000256" key="8">
    <source>
        <dbReference type="SAM" id="SignalP"/>
    </source>
</evidence>
<feature type="chain" id="PRO_5040736858" description="Beta-2-microglobulin" evidence="8">
    <location>
        <begin position="22"/>
        <end position="114"/>
    </location>
</feature>
<protein>
    <recommendedName>
        <fullName evidence="3">Beta-2-microglobulin</fullName>
    </recommendedName>
</protein>
<dbReference type="InterPro" id="IPR050160">
    <property type="entry name" value="MHC/Immunoglobulin"/>
</dbReference>
<keyword evidence="7" id="KW-0393">Immunoglobulin domain</keyword>
<evidence type="ECO:0000256" key="5">
    <source>
        <dbReference type="ARBA" id="ARBA00022525"/>
    </source>
</evidence>
<comment type="similarity">
    <text evidence="2">Belongs to the beta-2-microglobulin family.</text>
</comment>
<dbReference type="InterPro" id="IPR036179">
    <property type="entry name" value="Ig-like_dom_sf"/>
</dbReference>
<dbReference type="InterPro" id="IPR003597">
    <property type="entry name" value="Ig_C1-set"/>
</dbReference>
<sequence length="114" mass="12755">MSCKLIVAAVVTLLLSVSCFAKQSDPKVQVYSRNVGLYGQKNVLICHASGFHPPDIIIDLLKNGNVIPGATQTDLAFEQGWDFHLTKHVEFLPQSGEEYTCRVRHMTTTKSYTW</sequence>
<dbReference type="GO" id="GO:0042612">
    <property type="term" value="C:MHC class I protein complex"/>
    <property type="evidence" value="ECO:0007669"/>
    <property type="project" value="UniProtKB-KW"/>
</dbReference>
<dbReference type="PANTHER" id="PTHR19944:SF62">
    <property type="entry name" value="BETA-2-MICROGLOBULIN"/>
    <property type="match status" value="1"/>
</dbReference>
<name>A0A9W7TI71_TRIRA</name>
<evidence type="ECO:0000256" key="2">
    <source>
        <dbReference type="ARBA" id="ARBA00009564"/>
    </source>
</evidence>
<evidence type="ECO:0000256" key="3">
    <source>
        <dbReference type="ARBA" id="ARBA00018767"/>
    </source>
</evidence>
<dbReference type="InterPro" id="IPR003006">
    <property type="entry name" value="Ig/MHC_CS"/>
</dbReference>
<evidence type="ECO:0000313" key="11">
    <source>
        <dbReference type="Proteomes" id="UP001059041"/>
    </source>
</evidence>
<feature type="non-terminal residue" evidence="10">
    <location>
        <position position="114"/>
    </location>
</feature>
<evidence type="ECO:0000256" key="1">
    <source>
        <dbReference type="ARBA" id="ARBA00004613"/>
    </source>
</evidence>
<keyword evidence="8" id="KW-0732">Signal</keyword>
<evidence type="ECO:0000259" key="9">
    <source>
        <dbReference type="PROSITE" id="PS50835"/>
    </source>
</evidence>
<keyword evidence="11" id="KW-1185">Reference proteome</keyword>
<dbReference type="GO" id="GO:0002474">
    <property type="term" value="P:antigen processing and presentation of peptide antigen via MHC class I"/>
    <property type="evidence" value="ECO:0007669"/>
    <property type="project" value="UniProtKB-KW"/>
</dbReference>
<dbReference type="GO" id="GO:0010038">
    <property type="term" value="P:response to metal ion"/>
    <property type="evidence" value="ECO:0007669"/>
    <property type="project" value="UniProtKB-ARBA"/>
</dbReference>
<dbReference type="PROSITE" id="PS00290">
    <property type="entry name" value="IG_MHC"/>
    <property type="match status" value="1"/>
</dbReference>